<accession>A0A1H1WE97</accession>
<evidence type="ECO:0000256" key="6">
    <source>
        <dbReference type="ARBA" id="ARBA00023082"/>
    </source>
</evidence>
<keyword evidence="8" id="KW-0804">Transcription</keyword>
<keyword evidence="2" id="KW-0240">DNA-directed RNA polymerase</keyword>
<evidence type="ECO:0000256" key="1">
    <source>
        <dbReference type="ARBA" id="ARBA00008798"/>
    </source>
</evidence>
<evidence type="ECO:0000256" key="8">
    <source>
        <dbReference type="ARBA" id="ARBA00023163"/>
    </source>
</evidence>
<keyword evidence="3" id="KW-0808">Transferase</keyword>
<sequence>MAQGLRLEHRTALLPRAALVQFMSLLPLPADSMAEVIARAIEDNPLLVRAPGGPCLGCGRHCRRAYCQDCRISPLPGQLAAAVDWREELAAAARLELPAAARPLVELVVGSLDDRGLLPRLPAPLGAVAASHLDAVLEALRRVGPPGIAARSPLDCVRLQVERLAAVGACPPLLLRIVPDHLGAVADHDLDAIAAALATPTDEVGRAVAFLVSRIRPYPTLEGPLQRPATPDLVFRDNPSRPAGALDVEVVTDAAWFGLEVDQGLWLQRDREARRWLAVHRHDATALLTALAARASMLRRIATVLADVQRGYLRHGDTDHRPLSRSALARTLDVHPSTVGRAVHGKWARCPDGRVVSLVGCFGGNRAVIASVQAALAAHPAASDAELSRVLRAQGRVVARRTVAKYRAGLEGSTGRRSDLRPPSPPVPG</sequence>
<dbReference type="InterPro" id="IPR007046">
    <property type="entry name" value="RNA_pol_sigma_54_core-bd"/>
</dbReference>
<evidence type="ECO:0000313" key="13">
    <source>
        <dbReference type="Proteomes" id="UP000199092"/>
    </source>
</evidence>
<keyword evidence="4" id="KW-0548">Nucleotidyltransferase</keyword>
<organism evidence="12 13">
    <name type="scientific">Friedmanniella luteola</name>
    <dbReference type="NCBI Taxonomy" id="546871"/>
    <lineage>
        <taxon>Bacteria</taxon>
        <taxon>Bacillati</taxon>
        <taxon>Actinomycetota</taxon>
        <taxon>Actinomycetes</taxon>
        <taxon>Propionibacteriales</taxon>
        <taxon>Nocardioidaceae</taxon>
        <taxon>Friedmanniella</taxon>
    </lineage>
</organism>
<dbReference type="Pfam" id="PF04552">
    <property type="entry name" value="Sigma54_DBD"/>
    <property type="match status" value="1"/>
</dbReference>
<dbReference type="Gene3D" id="1.10.10.60">
    <property type="entry name" value="Homeodomain-like"/>
    <property type="match status" value="1"/>
</dbReference>
<dbReference type="PIRSF" id="PIRSF000774">
    <property type="entry name" value="RpoN"/>
    <property type="match status" value="1"/>
</dbReference>
<dbReference type="GO" id="GO:0001216">
    <property type="term" value="F:DNA-binding transcription activator activity"/>
    <property type="evidence" value="ECO:0007669"/>
    <property type="project" value="InterPro"/>
</dbReference>
<evidence type="ECO:0000256" key="3">
    <source>
        <dbReference type="ARBA" id="ARBA00022679"/>
    </source>
</evidence>
<dbReference type="OrthoDB" id="9814402at2"/>
<dbReference type="STRING" id="546871.SAMN04488543_2701"/>
<feature type="region of interest" description="Disordered" evidence="9">
    <location>
        <begin position="409"/>
        <end position="429"/>
    </location>
</feature>
<protein>
    <submittedName>
        <fullName evidence="12">RNA polymerase, sigma 54 subunit, RpoN/SigL</fullName>
    </submittedName>
</protein>
<keyword evidence="13" id="KW-1185">Reference proteome</keyword>
<name>A0A1H1WE97_9ACTN</name>
<evidence type="ECO:0000256" key="4">
    <source>
        <dbReference type="ARBA" id="ARBA00022695"/>
    </source>
</evidence>
<keyword evidence="5" id="KW-0805">Transcription regulation</keyword>
<evidence type="ECO:0000256" key="7">
    <source>
        <dbReference type="ARBA" id="ARBA00023125"/>
    </source>
</evidence>
<dbReference type="PROSITE" id="PS00718">
    <property type="entry name" value="SIGMA54_2"/>
    <property type="match status" value="1"/>
</dbReference>
<dbReference type="RefSeq" id="WP_091413452.1">
    <property type="nucleotide sequence ID" value="NZ_LT629749.1"/>
</dbReference>
<dbReference type="GO" id="GO:0006352">
    <property type="term" value="P:DNA-templated transcription initiation"/>
    <property type="evidence" value="ECO:0007669"/>
    <property type="project" value="InterPro"/>
</dbReference>
<reference evidence="12 13" key="1">
    <citation type="submission" date="2016-10" db="EMBL/GenBank/DDBJ databases">
        <authorList>
            <person name="de Groot N.N."/>
        </authorList>
    </citation>
    <scope>NUCLEOTIDE SEQUENCE [LARGE SCALE GENOMIC DNA]</scope>
    <source>
        <strain evidence="12 13">DSM 21741</strain>
    </source>
</reference>
<evidence type="ECO:0000259" key="11">
    <source>
        <dbReference type="Pfam" id="PF04963"/>
    </source>
</evidence>
<evidence type="ECO:0000256" key="2">
    <source>
        <dbReference type="ARBA" id="ARBA00022478"/>
    </source>
</evidence>
<dbReference type="GO" id="GO:0016987">
    <property type="term" value="F:sigma factor activity"/>
    <property type="evidence" value="ECO:0007669"/>
    <property type="project" value="UniProtKB-KW"/>
</dbReference>
<dbReference type="Proteomes" id="UP000199092">
    <property type="component" value="Chromosome I"/>
</dbReference>
<dbReference type="EMBL" id="LT629749">
    <property type="protein sequence ID" value="SDS94980.1"/>
    <property type="molecule type" value="Genomic_DNA"/>
</dbReference>
<dbReference type="Pfam" id="PF04963">
    <property type="entry name" value="Sigma54_CBD"/>
    <property type="match status" value="1"/>
</dbReference>
<dbReference type="PRINTS" id="PR00045">
    <property type="entry name" value="SIGMA54FCT"/>
</dbReference>
<comment type="similarity">
    <text evidence="1">Belongs to the sigma-54 factor family.</text>
</comment>
<dbReference type="InterPro" id="IPR007634">
    <property type="entry name" value="RNA_pol_sigma_54_DNA-bd"/>
</dbReference>
<dbReference type="InterPro" id="IPR000394">
    <property type="entry name" value="RNA_pol_sigma_54"/>
</dbReference>
<dbReference type="PROSITE" id="PS50044">
    <property type="entry name" value="SIGMA54_3"/>
    <property type="match status" value="1"/>
</dbReference>
<proteinExistence type="inferred from homology"/>
<dbReference type="GO" id="GO:0000428">
    <property type="term" value="C:DNA-directed RNA polymerase complex"/>
    <property type="evidence" value="ECO:0007669"/>
    <property type="project" value="UniProtKB-KW"/>
</dbReference>
<keyword evidence="6" id="KW-0731">Sigma factor</keyword>
<gene>
    <name evidence="12" type="ORF">SAMN04488543_2701</name>
</gene>
<dbReference type="PANTHER" id="PTHR32248">
    <property type="entry name" value="RNA POLYMERASE SIGMA-54 FACTOR"/>
    <property type="match status" value="1"/>
</dbReference>
<evidence type="ECO:0000256" key="5">
    <source>
        <dbReference type="ARBA" id="ARBA00023015"/>
    </source>
</evidence>
<feature type="domain" description="RNA polymerase sigma factor 54 core-binding" evidence="11">
    <location>
        <begin position="83"/>
        <end position="238"/>
    </location>
</feature>
<dbReference type="PANTHER" id="PTHR32248:SF4">
    <property type="entry name" value="RNA POLYMERASE SIGMA-54 FACTOR"/>
    <property type="match status" value="1"/>
</dbReference>
<dbReference type="AlphaFoldDB" id="A0A1H1WE97"/>
<dbReference type="GO" id="GO:0016779">
    <property type="term" value="F:nucleotidyltransferase activity"/>
    <property type="evidence" value="ECO:0007669"/>
    <property type="project" value="UniProtKB-KW"/>
</dbReference>
<evidence type="ECO:0000256" key="9">
    <source>
        <dbReference type="SAM" id="MobiDB-lite"/>
    </source>
</evidence>
<evidence type="ECO:0000313" key="12">
    <source>
        <dbReference type="EMBL" id="SDS94980.1"/>
    </source>
</evidence>
<dbReference type="GO" id="GO:0003677">
    <property type="term" value="F:DNA binding"/>
    <property type="evidence" value="ECO:0007669"/>
    <property type="project" value="UniProtKB-KW"/>
</dbReference>
<evidence type="ECO:0000259" key="10">
    <source>
        <dbReference type="Pfam" id="PF04552"/>
    </source>
</evidence>
<feature type="domain" description="RNA polymerase sigma factor 54 DNA-binding" evidence="10">
    <location>
        <begin position="278"/>
        <end position="411"/>
    </location>
</feature>
<keyword evidence="7" id="KW-0238">DNA-binding</keyword>